<dbReference type="InterPro" id="IPR023393">
    <property type="entry name" value="START-like_dom_sf"/>
</dbReference>
<evidence type="ECO:0000313" key="1">
    <source>
        <dbReference type="EMBL" id="ALC05679.1"/>
    </source>
</evidence>
<protein>
    <submittedName>
        <fullName evidence="1">Uncharacterized protein</fullName>
    </submittedName>
</protein>
<sequence length="96" mass="10258">MEFRNEEGGSSISFKPTVLAADPGRELRWLGHVAFSGLMDGNHAFLLEPVAGGTKVTQTESFTGILGIFALLMMDLGASIEASNQALANFVETKIQ</sequence>
<proteinExistence type="predicted"/>
<reference evidence="1 2" key="1">
    <citation type="submission" date="2014-08" db="EMBL/GenBank/DDBJ databases">
        <title>Complete genome sequence of Corynebacterium deserti GIMN1.010 (=DSM 45689), isolated from desert sand in western China.</title>
        <authorList>
            <person name="Ruckert C."/>
            <person name="Albersmeier A."/>
            <person name="Kalinowski J."/>
        </authorList>
    </citation>
    <scope>NUCLEOTIDE SEQUENCE [LARGE SCALE GENOMIC DNA]</scope>
    <source>
        <strain evidence="1 2">GIMN1.010</strain>
    </source>
</reference>
<dbReference type="EMBL" id="CP009220">
    <property type="protein sequence ID" value="ALC05679.1"/>
    <property type="molecule type" value="Genomic_DNA"/>
</dbReference>
<name>A0A0M3Q9G9_9CORY</name>
<accession>A0A0M3Q9G9</accession>
<evidence type="ECO:0000313" key="2">
    <source>
        <dbReference type="Proteomes" id="UP000068067"/>
    </source>
</evidence>
<dbReference type="Gene3D" id="3.30.530.20">
    <property type="match status" value="1"/>
</dbReference>
<dbReference type="SUPFAM" id="SSF55961">
    <property type="entry name" value="Bet v1-like"/>
    <property type="match status" value="1"/>
</dbReference>
<keyword evidence="2" id="KW-1185">Reference proteome</keyword>
<gene>
    <name evidence="1" type="ORF">CDES_06255</name>
</gene>
<dbReference type="STRING" id="931089.CDES_06255"/>
<dbReference type="AlphaFoldDB" id="A0A0M3Q9G9"/>
<dbReference type="Proteomes" id="UP000068067">
    <property type="component" value="Chromosome"/>
</dbReference>
<organism evidence="1 2">
    <name type="scientific">Corynebacterium deserti GIMN1.010</name>
    <dbReference type="NCBI Taxonomy" id="931089"/>
    <lineage>
        <taxon>Bacteria</taxon>
        <taxon>Bacillati</taxon>
        <taxon>Actinomycetota</taxon>
        <taxon>Actinomycetes</taxon>
        <taxon>Mycobacteriales</taxon>
        <taxon>Corynebacteriaceae</taxon>
        <taxon>Corynebacterium</taxon>
    </lineage>
</organism>
<dbReference type="KEGG" id="cdx:CDES_06255"/>
<dbReference type="PATRIC" id="fig|931089.4.peg.1271"/>